<dbReference type="PRINTS" id="PR00909">
    <property type="entry name" value="SPERMDNBNDNG"/>
</dbReference>
<evidence type="ECO:0000256" key="6">
    <source>
        <dbReference type="PIRSR" id="PIRSR019574-1"/>
    </source>
</evidence>
<dbReference type="GO" id="GO:0015846">
    <property type="term" value="P:polyamine transport"/>
    <property type="evidence" value="ECO:0007669"/>
    <property type="project" value="InterPro"/>
</dbReference>
<dbReference type="GO" id="GO:0019808">
    <property type="term" value="F:polyamine binding"/>
    <property type="evidence" value="ECO:0007669"/>
    <property type="project" value="InterPro"/>
</dbReference>
<dbReference type="AlphaFoldDB" id="A0A6P3BHQ3"/>
<keyword evidence="3 7" id="KW-0732">Signal</keyword>
<dbReference type="Pfam" id="PF13416">
    <property type="entry name" value="SBP_bac_8"/>
    <property type="match status" value="1"/>
</dbReference>
<comment type="function">
    <text evidence="5">Required for the activity of the bacterial periplasmic transport system of putrescine.</text>
</comment>
<dbReference type="InterPro" id="IPR001188">
    <property type="entry name" value="Sperm_putr-bd"/>
</dbReference>
<feature type="binding site" evidence="6">
    <location>
        <position position="44"/>
    </location>
    <ligand>
        <name>spermidine</name>
        <dbReference type="ChEBI" id="CHEBI:57834"/>
    </ligand>
</feature>
<dbReference type="PANTHER" id="PTHR30222">
    <property type="entry name" value="SPERMIDINE/PUTRESCINE-BINDING PERIPLASMIC PROTEIN"/>
    <property type="match status" value="1"/>
</dbReference>
<evidence type="ECO:0000256" key="7">
    <source>
        <dbReference type="SAM" id="SignalP"/>
    </source>
</evidence>
<sequence>MRIRIRRQPATLRAARVTSAALAVAASLCAHADDTHLNVYNWSEYVAKDTVPVFEKQSGIKVRYDSYDSDDTLQTKLLAGSSGYDIVVPTSNYLAQQIQAGVYQKLDKSKLPNLANLDPLLMKMVAKADPGNQYGVPWAWGTTGIGYNVEAVRKRLGDNAPTDSWALLFDPANAAKLKGCGISLLDAPDAAFAAALQYMGKDPESKNPADYQAAYDVLKKIRPYVTQFSSAGYADDLANNDVCVVLGWSGDVGIARRRTLDAKRSYEIRYVNPKEGGLLWFDVMAIPKDAPHPEAALKWINYIEDPKTNAAITNEIFYPSANKAARPFVTPAIVQDPGIYLSDATIAKASLAMPRSADIARMQNRLWLQLKSGG</sequence>
<dbReference type="Gene3D" id="3.40.190.10">
    <property type="entry name" value="Periplasmic binding protein-like II"/>
    <property type="match status" value="2"/>
</dbReference>
<evidence type="ECO:0000256" key="5">
    <source>
        <dbReference type="PIRNR" id="PIRNR019574"/>
    </source>
</evidence>
<evidence type="ECO:0000256" key="1">
    <source>
        <dbReference type="ARBA" id="ARBA00004418"/>
    </source>
</evidence>
<protein>
    <recommendedName>
        <fullName evidence="5">Putrescine-binding periplasmic protein</fullName>
    </recommendedName>
</protein>
<comment type="similarity">
    <text evidence="5">Belongs to the bacterial solute-binding protein PotD/PotF family.</text>
</comment>
<name>A0A6P3BHQ3_9BURK</name>
<evidence type="ECO:0000256" key="2">
    <source>
        <dbReference type="ARBA" id="ARBA00022448"/>
    </source>
</evidence>
<evidence type="ECO:0000256" key="3">
    <source>
        <dbReference type="ARBA" id="ARBA00022729"/>
    </source>
</evidence>
<proteinExistence type="inferred from homology"/>
<dbReference type="InterPro" id="IPR006059">
    <property type="entry name" value="SBP"/>
</dbReference>
<organism evidence="8 9">
    <name type="scientific">Burkholderia contaminans</name>
    <dbReference type="NCBI Taxonomy" id="488447"/>
    <lineage>
        <taxon>Bacteria</taxon>
        <taxon>Pseudomonadati</taxon>
        <taxon>Pseudomonadota</taxon>
        <taxon>Betaproteobacteria</taxon>
        <taxon>Burkholderiales</taxon>
        <taxon>Burkholderiaceae</taxon>
        <taxon>Burkholderia</taxon>
        <taxon>Burkholderia cepacia complex</taxon>
    </lineage>
</organism>
<dbReference type="Proteomes" id="UP000494182">
    <property type="component" value="Unassembled WGS sequence"/>
</dbReference>
<dbReference type="PANTHER" id="PTHR30222:SF12">
    <property type="entry name" value="NORSPERMIDINE SENSOR"/>
    <property type="match status" value="1"/>
</dbReference>
<comment type="subcellular location">
    <subcellularLocation>
        <location evidence="1 5">Periplasm</location>
    </subcellularLocation>
</comment>
<feature type="chain" id="PRO_5026989668" description="Putrescine-binding periplasmic protein" evidence="7">
    <location>
        <begin position="33"/>
        <end position="374"/>
    </location>
</feature>
<accession>A0A6P3BHQ3</accession>
<evidence type="ECO:0000313" key="8">
    <source>
        <dbReference type="EMBL" id="VWD54739.1"/>
    </source>
</evidence>
<feature type="signal peptide" evidence="7">
    <location>
        <begin position="1"/>
        <end position="32"/>
    </location>
</feature>
<dbReference type="CDD" id="cd13659">
    <property type="entry name" value="PBP2_PotF"/>
    <property type="match status" value="1"/>
</dbReference>
<gene>
    <name evidence="8" type="ORF">BCO71171_05780</name>
</gene>
<dbReference type="SUPFAM" id="SSF53850">
    <property type="entry name" value="Periplasmic binding protein-like II"/>
    <property type="match status" value="1"/>
</dbReference>
<keyword evidence="4 5" id="KW-0574">Periplasm</keyword>
<dbReference type="EMBL" id="CABVQT010000019">
    <property type="protein sequence ID" value="VWD54739.1"/>
    <property type="molecule type" value="Genomic_DNA"/>
</dbReference>
<evidence type="ECO:0000313" key="9">
    <source>
        <dbReference type="Proteomes" id="UP000494182"/>
    </source>
</evidence>
<keyword evidence="2 5" id="KW-0813">Transport</keyword>
<reference evidence="8 9" key="1">
    <citation type="submission" date="2019-09" db="EMBL/GenBank/DDBJ databases">
        <authorList>
            <person name="Depoorter E."/>
        </authorList>
    </citation>
    <scope>NUCLEOTIDE SEQUENCE [LARGE SCALE GENOMIC DNA]</scope>
    <source>
        <strain evidence="8">R-71171</strain>
    </source>
</reference>
<dbReference type="PIRSF" id="PIRSF019574">
    <property type="entry name" value="Periplasmic_polyamine_BP"/>
    <property type="match status" value="1"/>
</dbReference>
<evidence type="ECO:0000256" key="4">
    <source>
        <dbReference type="ARBA" id="ARBA00022764"/>
    </source>
</evidence>
<dbReference type="GO" id="GO:0042597">
    <property type="term" value="C:periplasmic space"/>
    <property type="evidence" value="ECO:0007669"/>
    <property type="project" value="UniProtKB-SubCell"/>
</dbReference>
<dbReference type="RefSeq" id="WP_089429998.1">
    <property type="nucleotide sequence ID" value="NZ_CABVQT010000019.1"/>
</dbReference>